<dbReference type="InterPro" id="IPR002611">
    <property type="entry name" value="IstB_ATP-bd"/>
</dbReference>
<dbReference type="GO" id="GO:0006260">
    <property type="term" value="P:DNA replication"/>
    <property type="evidence" value="ECO:0007669"/>
    <property type="project" value="TreeGrafter"/>
</dbReference>
<name>A0A645JF16_9ZZZZ</name>
<dbReference type="EMBL" id="VSSQ01138618">
    <property type="protein sequence ID" value="MPN61680.1"/>
    <property type="molecule type" value="Genomic_DNA"/>
</dbReference>
<evidence type="ECO:0000313" key="2">
    <source>
        <dbReference type="EMBL" id="MPN61680.1"/>
    </source>
</evidence>
<dbReference type="InterPro" id="IPR027417">
    <property type="entry name" value="P-loop_NTPase"/>
</dbReference>
<evidence type="ECO:0000259" key="1">
    <source>
        <dbReference type="Pfam" id="PF01695"/>
    </source>
</evidence>
<dbReference type="PANTHER" id="PTHR30050">
    <property type="entry name" value="CHROMOSOMAL REPLICATION INITIATOR PROTEIN DNAA"/>
    <property type="match status" value="1"/>
</dbReference>
<feature type="domain" description="IstB-like ATP-binding" evidence="1">
    <location>
        <begin position="2"/>
        <end position="76"/>
    </location>
</feature>
<dbReference type="Pfam" id="PF01695">
    <property type="entry name" value="IstB_IS21"/>
    <property type="match status" value="1"/>
</dbReference>
<gene>
    <name evidence="2" type="ORF">SDC9_209422</name>
</gene>
<proteinExistence type="predicted"/>
<protein>
    <recommendedName>
        <fullName evidence="1">IstB-like ATP-binding domain-containing protein</fullName>
    </recommendedName>
</protein>
<sequence length="118" mass="13740">MIFKTADDLFRDIKETFDKDDGSERKILARYKECDLLIIDDLGKEQATDWTTAQLYAILNDRYENQKPVIITTNFNEDGLIAMESPRNVGEHRIRAILSRLHETTTAMTMIGQDWRSK</sequence>
<dbReference type="SUPFAM" id="SSF52540">
    <property type="entry name" value="P-loop containing nucleoside triphosphate hydrolases"/>
    <property type="match status" value="1"/>
</dbReference>
<dbReference type="PANTHER" id="PTHR30050:SF4">
    <property type="entry name" value="ATP-BINDING PROTEIN RV3427C IN INSERTION SEQUENCE-RELATED"/>
    <property type="match status" value="1"/>
</dbReference>
<reference evidence="2" key="1">
    <citation type="submission" date="2019-08" db="EMBL/GenBank/DDBJ databases">
        <authorList>
            <person name="Kucharzyk K."/>
            <person name="Murdoch R.W."/>
            <person name="Higgins S."/>
            <person name="Loffler F."/>
        </authorList>
    </citation>
    <scope>NUCLEOTIDE SEQUENCE</scope>
</reference>
<dbReference type="GO" id="GO:0005524">
    <property type="term" value="F:ATP binding"/>
    <property type="evidence" value="ECO:0007669"/>
    <property type="project" value="InterPro"/>
</dbReference>
<dbReference type="Gene3D" id="3.40.50.300">
    <property type="entry name" value="P-loop containing nucleotide triphosphate hydrolases"/>
    <property type="match status" value="1"/>
</dbReference>
<dbReference type="AlphaFoldDB" id="A0A645JF16"/>
<comment type="caution">
    <text evidence="2">The sequence shown here is derived from an EMBL/GenBank/DDBJ whole genome shotgun (WGS) entry which is preliminary data.</text>
</comment>
<accession>A0A645JF16</accession>
<organism evidence="2">
    <name type="scientific">bioreactor metagenome</name>
    <dbReference type="NCBI Taxonomy" id="1076179"/>
    <lineage>
        <taxon>unclassified sequences</taxon>
        <taxon>metagenomes</taxon>
        <taxon>ecological metagenomes</taxon>
    </lineage>
</organism>